<comment type="caution">
    <text evidence="3">The sequence shown here is derived from an EMBL/GenBank/DDBJ whole genome shotgun (WGS) entry which is preliminary data.</text>
</comment>
<dbReference type="EC" id="3.1.4.58" evidence="2"/>
<dbReference type="AlphaFoldDB" id="A0A1F4Z693"/>
<dbReference type="NCBIfam" id="TIGR02258">
    <property type="entry name" value="2_5_ligase"/>
    <property type="match status" value="1"/>
</dbReference>
<dbReference type="GO" id="GO:0004113">
    <property type="term" value="F:2',3'-cyclic-nucleotide 3'-phosphodiesterase activity"/>
    <property type="evidence" value="ECO:0007669"/>
    <property type="project" value="InterPro"/>
</dbReference>
<dbReference type="GO" id="GO:0008664">
    <property type="term" value="F:RNA 2',3'-cyclic 3'-phosphodiesterase activity"/>
    <property type="evidence" value="ECO:0007669"/>
    <property type="project" value="UniProtKB-EC"/>
</dbReference>
<feature type="active site" description="Proton acceptor" evidence="2">
    <location>
        <position position="128"/>
    </location>
</feature>
<evidence type="ECO:0000256" key="2">
    <source>
        <dbReference type="HAMAP-Rule" id="MF_01940"/>
    </source>
</evidence>
<dbReference type="SUPFAM" id="SSF55144">
    <property type="entry name" value="LigT-like"/>
    <property type="match status" value="1"/>
</dbReference>
<evidence type="ECO:0000256" key="1">
    <source>
        <dbReference type="ARBA" id="ARBA00022801"/>
    </source>
</evidence>
<comment type="catalytic activity">
    <reaction evidence="2">
        <text>a 3'-end 2',3'-cyclophospho-ribonucleotide-RNA + H2O = a 3'-end 2'-phospho-ribonucleotide-RNA + H(+)</text>
        <dbReference type="Rhea" id="RHEA:11828"/>
        <dbReference type="Rhea" id="RHEA-COMP:10464"/>
        <dbReference type="Rhea" id="RHEA-COMP:17353"/>
        <dbReference type="ChEBI" id="CHEBI:15377"/>
        <dbReference type="ChEBI" id="CHEBI:15378"/>
        <dbReference type="ChEBI" id="CHEBI:83064"/>
        <dbReference type="ChEBI" id="CHEBI:173113"/>
        <dbReference type="EC" id="3.1.4.58"/>
    </reaction>
</comment>
<proteinExistence type="inferred from homology"/>
<dbReference type="Pfam" id="PF13563">
    <property type="entry name" value="2_5_RNA_ligase2"/>
    <property type="match status" value="1"/>
</dbReference>
<protein>
    <recommendedName>
        <fullName evidence="2">RNA 2',3'-cyclic phosphodiesterase</fullName>
        <shortName evidence="2">RNA 2',3'-CPDase</shortName>
        <ecNumber evidence="2">3.1.4.58</ecNumber>
    </recommendedName>
</protein>
<evidence type="ECO:0000313" key="4">
    <source>
        <dbReference type="Proteomes" id="UP000178993"/>
    </source>
</evidence>
<feature type="short sequence motif" description="HXTX 1" evidence="2">
    <location>
        <begin position="42"/>
        <end position="45"/>
    </location>
</feature>
<dbReference type="PANTHER" id="PTHR35561:SF1">
    <property type="entry name" value="RNA 2',3'-CYCLIC PHOSPHODIESTERASE"/>
    <property type="match status" value="1"/>
</dbReference>
<dbReference type="Proteomes" id="UP000178993">
    <property type="component" value="Unassembled WGS sequence"/>
</dbReference>
<keyword evidence="3" id="KW-0436">Ligase</keyword>
<comment type="function">
    <text evidence="2">Hydrolyzes RNA 2',3'-cyclic phosphodiester to an RNA 2'-phosphomonoester.</text>
</comment>
<gene>
    <name evidence="3" type="ORF">A3E17_03745</name>
</gene>
<organism evidence="3 4">
    <name type="scientific">Candidatus Amesbacteria bacterium RIFCSPHIGHO2_12_FULL_48_14</name>
    <dbReference type="NCBI Taxonomy" id="1797257"/>
    <lineage>
        <taxon>Bacteria</taxon>
        <taxon>Candidatus Amesiibacteriota</taxon>
    </lineage>
</organism>
<accession>A0A1F4Z693</accession>
<dbReference type="InterPro" id="IPR009097">
    <property type="entry name" value="Cyclic_Pdiesterase"/>
</dbReference>
<dbReference type="Gene3D" id="3.90.1140.10">
    <property type="entry name" value="Cyclic phosphodiesterase"/>
    <property type="match status" value="1"/>
</dbReference>
<dbReference type="PANTHER" id="PTHR35561">
    <property type="entry name" value="RNA 2',3'-CYCLIC PHOSPHODIESTERASE"/>
    <property type="match status" value="1"/>
</dbReference>
<evidence type="ECO:0000313" key="3">
    <source>
        <dbReference type="EMBL" id="OGD01648.1"/>
    </source>
</evidence>
<dbReference type="EMBL" id="MEXL01000040">
    <property type="protein sequence ID" value="OGD01648.1"/>
    <property type="molecule type" value="Genomic_DNA"/>
</dbReference>
<dbReference type="InterPro" id="IPR004175">
    <property type="entry name" value="RNA_CPDase"/>
</dbReference>
<feature type="short sequence motif" description="HXTX 2" evidence="2">
    <location>
        <begin position="128"/>
        <end position="131"/>
    </location>
</feature>
<keyword evidence="1 2" id="KW-0378">Hydrolase</keyword>
<feature type="active site" description="Proton donor" evidence="2">
    <location>
        <position position="42"/>
    </location>
</feature>
<dbReference type="GO" id="GO:0016874">
    <property type="term" value="F:ligase activity"/>
    <property type="evidence" value="ECO:0007669"/>
    <property type="project" value="UniProtKB-KW"/>
</dbReference>
<reference evidence="3 4" key="1">
    <citation type="journal article" date="2016" name="Nat. Commun.">
        <title>Thousands of microbial genomes shed light on interconnected biogeochemical processes in an aquifer system.</title>
        <authorList>
            <person name="Anantharaman K."/>
            <person name="Brown C.T."/>
            <person name="Hug L.A."/>
            <person name="Sharon I."/>
            <person name="Castelle C.J."/>
            <person name="Probst A.J."/>
            <person name="Thomas B.C."/>
            <person name="Singh A."/>
            <person name="Wilkins M.J."/>
            <person name="Karaoz U."/>
            <person name="Brodie E.L."/>
            <person name="Williams K.H."/>
            <person name="Hubbard S.S."/>
            <person name="Banfield J.F."/>
        </authorList>
    </citation>
    <scope>NUCLEOTIDE SEQUENCE [LARGE SCALE GENOMIC DNA]</scope>
</reference>
<name>A0A1F4Z693_9BACT</name>
<comment type="similarity">
    <text evidence="2">Belongs to the 2H phosphoesterase superfamily. ThpR family.</text>
</comment>
<sequence length="192" mass="22222">MTHRLFIAIDPPPSIRSGVRRLQSRLAHLDLPVNWEDTDKLHLTLNFLGRIPDQNLGPITTTLTRVAAAMTQFSLEPMFLETLYQRHDNSIIYIGFAGDIDLLKKMQKSLSLSLSKLSLPQPRRFLPHLTIGRLKRTDPTLTKRYLDQIRAQNFRPLPVFTVDKIILYESFLTKAGSHYQKVREFMLKRANL</sequence>
<dbReference type="HAMAP" id="MF_01940">
    <property type="entry name" value="RNA_CPDase"/>
    <property type="match status" value="1"/>
</dbReference>